<dbReference type="Proteomes" id="UP001499987">
    <property type="component" value="Unassembled WGS sequence"/>
</dbReference>
<sequence length="278" mass="29810">MEVWLLNNLSTFTLGGVVVGGIVVLAVLGSALTRRRYPQTADGTHNDMVGVVLSMFGAIYGVILAFVIVTLWTQLENAETVVAAEATAAAQIVRDAQAFPAADRDRVNHAVDGYVHAVVEQQWPLMRSGQGDYNRTAAKLEAVYQSLQAYQPDTHSEQTFYDQAVDSAGQVTAQRRARITQSGQQLPGLLQILVYGGAVVILPLTFLYGIRSRRIQLLFVGSVAALIGFSLLLVLVLDRPFAGELSVSPSPFKEGALTRFWDGPATSGPGVADAPAPK</sequence>
<proteinExistence type="predicted"/>
<dbReference type="Pfam" id="PF14023">
    <property type="entry name" value="Bestrophin-like"/>
    <property type="match status" value="1"/>
</dbReference>
<evidence type="ECO:0000313" key="2">
    <source>
        <dbReference type="EMBL" id="GAA1105783.1"/>
    </source>
</evidence>
<evidence type="ECO:0008006" key="4">
    <source>
        <dbReference type="Google" id="ProtNLM"/>
    </source>
</evidence>
<feature type="transmembrane region" description="Helical" evidence="1">
    <location>
        <begin position="12"/>
        <end position="32"/>
    </location>
</feature>
<name>A0ABP4EEH1_9ACTN</name>
<keyword evidence="3" id="KW-1185">Reference proteome</keyword>
<keyword evidence="1" id="KW-0472">Membrane</keyword>
<organism evidence="2 3">
    <name type="scientific">Kitasatospora arboriphila</name>
    <dbReference type="NCBI Taxonomy" id="258052"/>
    <lineage>
        <taxon>Bacteria</taxon>
        <taxon>Bacillati</taxon>
        <taxon>Actinomycetota</taxon>
        <taxon>Actinomycetes</taxon>
        <taxon>Kitasatosporales</taxon>
        <taxon>Streptomycetaceae</taxon>
        <taxon>Kitasatospora</taxon>
    </lineage>
</organism>
<evidence type="ECO:0000256" key="1">
    <source>
        <dbReference type="SAM" id="Phobius"/>
    </source>
</evidence>
<feature type="transmembrane region" description="Helical" evidence="1">
    <location>
        <begin position="52"/>
        <end position="72"/>
    </location>
</feature>
<gene>
    <name evidence="2" type="ORF">GCM10009663_54830</name>
</gene>
<keyword evidence="1" id="KW-1133">Transmembrane helix</keyword>
<dbReference type="RefSeq" id="WP_344626366.1">
    <property type="nucleotide sequence ID" value="NZ_BAAALD010000065.1"/>
</dbReference>
<dbReference type="InterPro" id="IPR025333">
    <property type="entry name" value="DUF4239"/>
</dbReference>
<accession>A0ABP4EEH1</accession>
<keyword evidence="1" id="KW-0812">Transmembrane</keyword>
<reference evidence="3" key="1">
    <citation type="journal article" date="2019" name="Int. J. Syst. Evol. Microbiol.">
        <title>The Global Catalogue of Microorganisms (GCM) 10K type strain sequencing project: providing services to taxonomists for standard genome sequencing and annotation.</title>
        <authorList>
            <consortium name="The Broad Institute Genomics Platform"/>
            <consortium name="The Broad Institute Genome Sequencing Center for Infectious Disease"/>
            <person name="Wu L."/>
            <person name="Ma J."/>
        </authorList>
    </citation>
    <scope>NUCLEOTIDE SEQUENCE [LARGE SCALE GENOMIC DNA]</scope>
    <source>
        <strain evidence="3">JCM 13002</strain>
    </source>
</reference>
<feature type="transmembrane region" description="Helical" evidence="1">
    <location>
        <begin position="217"/>
        <end position="237"/>
    </location>
</feature>
<comment type="caution">
    <text evidence="2">The sequence shown here is derived from an EMBL/GenBank/DDBJ whole genome shotgun (WGS) entry which is preliminary data.</text>
</comment>
<feature type="transmembrane region" description="Helical" evidence="1">
    <location>
        <begin position="192"/>
        <end position="210"/>
    </location>
</feature>
<protein>
    <recommendedName>
        <fullName evidence="4">DUF4239 domain-containing protein</fullName>
    </recommendedName>
</protein>
<dbReference type="EMBL" id="BAAALD010000065">
    <property type="protein sequence ID" value="GAA1105783.1"/>
    <property type="molecule type" value="Genomic_DNA"/>
</dbReference>
<evidence type="ECO:0000313" key="3">
    <source>
        <dbReference type="Proteomes" id="UP001499987"/>
    </source>
</evidence>